<keyword evidence="3" id="KW-1185">Reference proteome</keyword>
<dbReference type="Pfam" id="PF01408">
    <property type="entry name" value="GFO_IDH_MocA"/>
    <property type="match status" value="1"/>
</dbReference>
<name>A0ABU8VEN4_9BURK</name>
<comment type="caution">
    <text evidence="2">The sequence shown here is derived from an EMBL/GenBank/DDBJ whole genome shotgun (WGS) entry which is preliminary data.</text>
</comment>
<protein>
    <submittedName>
        <fullName evidence="2">Gfo/Idh/MocA family oxidoreductase</fullName>
    </submittedName>
</protein>
<organism evidence="2 3">
    <name type="scientific">Variovorax ureilyticus</name>
    <dbReference type="NCBI Taxonomy" id="1836198"/>
    <lineage>
        <taxon>Bacteria</taxon>
        <taxon>Pseudomonadati</taxon>
        <taxon>Pseudomonadota</taxon>
        <taxon>Betaproteobacteria</taxon>
        <taxon>Burkholderiales</taxon>
        <taxon>Comamonadaceae</taxon>
        <taxon>Variovorax</taxon>
    </lineage>
</organism>
<dbReference type="InterPro" id="IPR036291">
    <property type="entry name" value="NAD(P)-bd_dom_sf"/>
</dbReference>
<dbReference type="PANTHER" id="PTHR43377:SF1">
    <property type="entry name" value="BILIVERDIN REDUCTASE A"/>
    <property type="match status" value="1"/>
</dbReference>
<dbReference type="Proteomes" id="UP001365846">
    <property type="component" value="Unassembled WGS sequence"/>
</dbReference>
<dbReference type="EMBL" id="JBBKZU010000004">
    <property type="protein sequence ID" value="MEJ8811460.1"/>
    <property type="molecule type" value="Genomic_DNA"/>
</dbReference>
<gene>
    <name evidence="2" type="ORF">WKW77_10315</name>
</gene>
<evidence type="ECO:0000259" key="1">
    <source>
        <dbReference type="Pfam" id="PF01408"/>
    </source>
</evidence>
<dbReference type="InterPro" id="IPR000683">
    <property type="entry name" value="Gfo/Idh/MocA-like_OxRdtase_N"/>
</dbReference>
<sequence>MTFVALDPEDFRSAPVALSASPPSDDAPLIHAIVGLGRFGTTHARKLAGLSGFRLRATVDPAEAAADCAELAALPRLAAVDHLPPDVQSATVATSDAAHAPVAQALMRRGCHVLVEKPLCTERRDGALMIRTAQQYGVTLSTGHIERFNPVFDDLTLTRLRHMARAHRHGTHPFLRFRRYSSRDAGALDSVLDLMVHDLDLFAWLCAIPTDAPMQVLARRICARHVRARVRLGDWVADLESGYGSAPANARMQAGHESRPLVLDLRSRAHPALTGDDALARQYRDFRRAVHGRGRRIASGADGLAAVTRACQILEA</sequence>
<feature type="domain" description="Gfo/Idh/MocA-like oxidoreductase N-terminal" evidence="1">
    <location>
        <begin position="32"/>
        <end position="144"/>
    </location>
</feature>
<dbReference type="PANTHER" id="PTHR43377">
    <property type="entry name" value="BILIVERDIN REDUCTASE A"/>
    <property type="match status" value="1"/>
</dbReference>
<reference evidence="2 3" key="1">
    <citation type="submission" date="2024-03" db="EMBL/GenBank/DDBJ databases">
        <title>Novel species of the genus Variovorax.</title>
        <authorList>
            <person name="Liu Q."/>
            <person name="Xin Y.-H."/>
        </authorList>
    </citation>
    <scope>NUCLEOTIDE SEQUENCE [LARGE SCALE GENOMIC DNA]</scope>
    <source>
        <strain evidence="2 3">KACC 18899</strain>
    </source>
</reference>
<dbReference type="RefSeq" id="WP_340356758.1">
    <property type="nucleotide sequence ID" value="NZ_JBBKZU010000004.1"/>
</dbReference>
<dbReference type="Gene3D" id="3.40.50.720">
    <property type="entry name" value="NAD(P)-binding Rossmann-like Domain"/>
    <property type="match status" value="1"/>
</dbReference>
<evidence type="ECO:0000313" key="2">
    <source>
        <dbReference type="EMBL" id="MEJ8811460.1"/>
    </source>
</evidence>
<evidence type="ECO:0000313" key="3">
    <source>
        <dbReference type="Proteomes" id="UP001365846"/>
    </source>
</evidence>
<dbReference type="Gene3D" id="3.30.360.10">
    <property type="entry name" value="Dihydrodipicolinate Reductase, domain 2"/>
    <property type="match status" value="1"/>
</dbReference>
<dbReference type="InterPro" id="IPR051450">
    <property type="entry name" value="Gfo/Idh/MocA_Oxidoreductases"/>
</dbReference>
<proteinExistence type="predicted"/>
<accession>A0ABU8VEN4</accession>
<dbReference type="SUPFAM" id="SSF51735">
    <property type="entry name" value="NAD(P)-binding Rossmann-fold domains"/>
    <property type="match status" value="1"/>
</dbReference>